<dbReference type="AlphaFoldDB" id="A0AAV2PRW9"/>
<dbReference type="PANTHER" id="PTHR46641">
    <property type="entry name" value="FMRFAMIDE RECEPTOR-RELATED"/>
    <property type="match status" value="1"/>
</dbReference>
<dbReference type="InterPro" id="IPR000276">
    <property type="entry name" value="GPCR_Rhodpsn"/>
</dbReference>
<proteinExistence type="inferred from homology"/>
<evidence type="ECO:0000259" key="7">
    <source>
        <dbReference type="PROSITE" id="PS50262"/>
    </source>
</evidence>
<gene>
    <name evidence="8" type="ORF">MNOR_LOCUS3211</name>
</gene>
<dbReference type="InterPro" id="IPR052954">
    <property type="entry name" value="GPCR-Ligand_Int"/>
</dbReference>
<accession>A0AAV2PRW9</accession>
<sequence length="349" mass="39957">MNVSMDVENKTAAESGPQYYIPDDVLSVLQVRYHIILPIFVCLAILVNSFCIAVTRRPKLSSLQCNIYIQMMASLDLMATIAYMPFIFDTELCLYEKYGAAFYFTHFSVHIPNCLRAAITYVMLSLSYDRFLAIWFPLRYKNISKEGILKKRFIFGGIWMVISFIPAMTIGNVSRQSEGLWLGLCGYKYVKSDWVFYYKMYLMLIIGILPIILIIGLNIGLVVGLCTKGITKLGPSNKRNRLLSSTVAVLAINISYVFCCVPYLLTAGFYNRDKGKCYSTYKTEMTLLIFNSMVLLWSIINILIFFLLNKDYSHEIRKMLECVPYIQNSIKNRSVSTDPREESLSDNPS</sequence>
<keyword evidence="3 6" id="KW-0812">Transmembrane</keyword>
<feature type="transmembrane region" description="Helical" evidence="6">
    <location>
        <begin position="285"/>
        <end position="308"/>
    </location>
</feature>
<keyword evidence="5 6" id="KW-0472">Membrane</keyword>
<feature type="domain" description="G-protein coupled receptors family 1 profile" evidence="7">
    <location>
        <begin position="47"/>
        <end position="305"/>
    </location>
</feature>
<dbReference type="Gene3D" id="1.20.1070.10">
    <property type="entry name" value="Rhodopsin 7-helix transmembrane proteins"/>
    <property type="match status" value="1"/>
</dbReference>
<reference evidence="8 9" key="1">
    <citation type="submission" date="2024-05" db="EMBL/GenBank/DDBJ databases">
        <authorList>
            <person name="Wallberg A."/>
        </authorList>
    </citation>
    <scope>NUCLEOTIDE SEQUENCE [LARGE SCALE GENOMIC DNA]</scope>
</reference>
<dbReference type="InterPro" id="IPR017452">
    <property type="entry name" value="GPCR_Rhodpsn_7TM"/>
</dbReference>
<dbReference type="GO" id="GO:0004930">
    <property type="term" value="F:G protein-coupled receptor activity"/>
    <property type="evidence" value="ECO:0007669"/>
    <property type="project" value="InterPro"/>
</dbReference>
<dbReference type="PANTHER" id="PTHR46641:SF2">
    <property type="entry name" value="FMRFAMIDE RECEPTOR"/>
    <property type="match status" value="1"/>
</dbReference>
<evidence type="ECO:0000256" key="3">
    <source>
        <dbReference type="ARBA" id="ARBA00022692"/>
    </source>
</evidence>
<evidence type="ECO:0000256" key="5">
    <source>
        <dbReference type="ARBA" id="ARBA00023136"/>
    </source>
</evidence>
<dbReference type="SUPFAM" id="SSF81321">
    <property type="entry name" value="Family A G protein-coupled receptor-like"/>
    <property type="match status" value="1"/>
</dbReference>
<evidence type="ECO:0000256" key="1">
    <source>
        <dbReference type="ARBA" id="ARBA00004370"/>
    </source>
</evidence>
<feature type="transmembrane region" description="Helical" evidence="6">
    <location>
        <begin position="118"/>
        <end position="140"/>
    </location>
</feature>
<dbReference type="EMBL" id="CAXKWB010001070">
    <property type="protein sequence ID" value="CAL4063248.1"/>
    <property type="molecule type" value="Genomic_DNA"/>
</dbReference>
<dbReference type="Pfam" id="PF00001">
    <property type="entry name" value="7tm_1"/>
    <property type="match status" value="1"/>
</dbReference>
<keyword evidence="9" id="KW-1185">Reference proteome</keyword>
<dbReference type="CDD" id="cd00637">
    <property type="entry name" value="7tm_classA_rhodopsin-like"/>
    <property type="match status" value="1"/>
</dbReference>
<feature type="transmembrane region" description="Helical" evidence="6">
    <location>
        <begin position="152"/>
        <end position="171"/>
    </location>
</feature>
<feature type="transmembrane region" description="Helical" evidence="6">
    <location>
        <begin position="200"/>
        <end position="226"/>
    </location>
</feature>
<feature type="transmembrane region" description="Helical" evidence="6">
    <location>
        <begin position="247"/>
        <end position="265"/>
    </location>
</feature>
<dbReference type="PROSITE" id="PS50262">
    <property type="entry name" value="G_PROTEIN_RECEP_F1_2"/>
    <property type="match status" value="1"/>
</dbReference>
<protein>
    <recommendedName>
        <fullName evidence="7">G-protein coupled receptors family 1 profile domain-containing protein</fullName>
    </recommendedName>
</protein>
<keyword evidence="4 6" id="KW-1133">Transmembrane helix</keyword>
<evidence type="ECO:0000256" key="2">
    <source>
        <dbReference type="ARBA" id="ARBA00010663"/>
    </source>
</evidence>
<dbReference type="PRINTS" id="PR00237">
    <property type="entry name" value="GPCRRHODOPSN"/>
</dbReference>
<comment type="similarity">
    <text evidence="2">Belongs to the G-protein coupled receptor 1 family.</text>
</comment>
<organism evidence="8 9">
    <name type="scientific">Meganyctiphanes norvegica</name>
    <name type="common">Northern krill</name>
    <name type="synonym">Thysanopoda norvegica</name>
    <dbReference type="NCBI Taxonomy" id="48144"/>
    <lineage>
        <taxon>Eukaryota</taxon>
        <taxon>Metazoa</taxon>
        <taxon>Ecdysozoa</taxon>
        <taxon>Arthropoda</taxon>
        <taxon>Crustacea</taxon>
        <taxon>Multicrustacea</taxon>
        <taxon>Malacostraca</taxon>
        <taxon>Eumalacostraca</taxon>
        <taxon>Eucarida</taxon>
        <taxon>Euphausiacea</taxon>
        <taxon>Euphausiidae</taxon>
        <taxon>Meganyctiphanes</taxon>
    </lineage>
</organism>
<comment type="subcellular location">
    <subcellularLocation>
        <location evidence="1">Membrane</location>
    </subcellularLocation>
</comment>
<evidence type="ECO:0000313" key="8">
    <source>
        <dbReference type="EMBL" id="CAL4063248.1"/>
    </source>
</evidence>
<evidence type="ECO:0000256" key="6">
    <source>
        <dbReference type="SAM" id="Phobius"/>
    </source>
</evidence>
<dbReference type="Proteomes" id="UP001497623">
    <property type="component" value="Unassembled WGS sequence"/>
</dbReference>
<comment type="caution">
    <text evidence="8">The sequence shown here is derived from an EMBL/GenBank/DDBJ whole genome shotgun (WGS) entry which is preliminary data.</text>
</comment>
<evidence type="ECO:0000313" key="9">
    <source>
        <dbReference type="Proteomes" id="UP001497623"/>
    </source>
</evidence>
<evidence type="ECO:0000256" key="4">
    <source>
        <dbReference type="ARBA" id="ARBA00022989"/>
    </source>
</evidence>
<name>A0AAV2PRW9_MEGNR</name>
<dbReference type="GO" id="GO:0016020">
    <property type="term" value="C:membrane"/>
    <property type="evidence" value="ECO:0007669"/>
    <property type="project" value="UniProtKB-SubCell"/>
</dbReference>
<feature type="transmembrane region" description="Helical" evidence="6">
    <location>
        <begin position="35"/>
        <end position="55"/>
    </location>
</feature>
<feature type="transmembrane region" description="Helical" evidence="6">
    <location>
        <begin position="67"/>
        <end position="88"/>
    </location>
</feature>